<dbReference type="InterPro" id="IPR016152">
    <property type="entry name" value="PTrfase/Anion_transptr"/>
</dbReference>
<keyword evidence="2" id="KW-0813">Transport</keyword>
<dbReference type="SUPFAM" id="SSF55804">
    <property type="entry name" value="Phoshotransferase/anion transport protein"/>
    <property type="match status" value="1"/>
</dbReference>
<comment type="caution">
    <text evidence="2">The sequence shown here is derived from an EMBL/GenBank/DDBJ whole genome shotgun (WGS) entry which is preliminary data.</text>
</comment>
<accession>A0A929QU24</accession>
<proteinExistence type="predicted"/>
<organism evidence="2 3">
    <name type="scientific">Abiotrophia defectiva</name>
    <name type="common">Streptococcus defectivus</name>
    <dbReference type="NCBI Taxonomy" id="46125"/>
    <lineage>
        <taxon>Bacteria</taxon>
        <taxon>Bacillati</taxon>
        <taxon>Bacillota</taxon>
        <taxon>Bacilli</taxon>
        <taxon>Lactobacillales</taxon>
        <taxon>Aerococcaceae</taxon>
        <taxon>Abiotrophia</taxon>
    </lineage>
</organism>
<name>A0A929QU24_ABIDE</name>
<dbReference type="AlphaFoldDB" id="A0A929QU24"/>
<dbReference type="EMBL" id="JABZFV010000232">
    <property type="protein sequence ID" value="MBF0935435.1"/>
    <property type="molecule type" value="Genomic_DNA"/>
</dbReference>
<dbReference type="Pfam" id="PF00359">
    <property type="entry name" value="PTS_EIIA_2"/>
    <property type="match status" value="1"/>
</dbReference>
<dbReference type="InterPro" id="IPR051541">
    <property type="entry name" value="PTS_SugarTrans_NitroReg"/>
</dbReference>
<keyword evidence="2" id="KW-0762">Sugar transport</keyword>
<dbReference type="Proteomes" id="UP000757900">
    <property type="component" value="Unassembled WGS sequence"/>
</dbReference>
<evidence type="ECO:0000313" key="2">
    <source>
        <dbReference type="EMBL" id="MBF0935435.1"/>
    </source>
</evidence>
<dbReference type="PANTHER" id="PTHR47738">
    <property type="entry name" value="PTS SYSTEM FRUCTOSE-LIKE EIIA COMPONENT-RELATED"/>
    <property type="match status" value="1"/>
</dbReference>
<dbReference type="CDD" id="cd00211">
    <property type="entry name" value="PTS_IIA_fru"/>
    <property type="match status" value="1"/>
</dbReference>
<dbReference type="InterPro" id="IPR002178">
    <property type="entry name" value="PTS_EIIA_type-2_dom"/>
</dbReference>
<sequence>MLDENIMQFQVSGLKTREEVLAYLGQVMVDCGVVYESYPTAVLEREKIFPTGLQFQDYGIAIPHTDVEHVKKAQLAIMTLDQPVEFYQMGTSDVVVPVQVVFMLALKEAHQQLTLLQDLVALLQDSQAMAAICQLPDQPESQGVLRMMLAQHGIL</sequence>
<feature type="domain" description="PTS EIIA type-2" evidence="1">
    <location>
        <begin position="1"/>
        <end position="151"/>
    </location>
</feature>
<dbReference type="PROSITE" id="PS51094">
    <property type="entry name" value="PTS_EIIA_TYPE_2"/>
    <property type="match status" value="1"/>
</dbReference>
<evidence type="ECO:0000259" key="1">
    <source>
        <dbReference type="PROSITE" id="PS51094"/>
    </source>
</evidence>
<gene>
    <name evidence="2" type="ORF">HXK00_07345</name>
</gene>
<evidence type="ECO:0000313" key="3">
    <source>
        <dbReference type="Proteomes" id="UP000757900"/>
    </source>
</evidence>
<dbReference type="Gene3D" id="3.40.930.10">
    <property type="entry name" value="Mannitol-specific EII, Chain A"/>
    <property type="match status" value="1"/>
</dbReference>
<reference evidence="2" key="1">
    <citation type="submission" date="2020-04" db="EMBL/GenBank/DDBJ databases">
        <title>Deep metagenomics examines the oral microbiome during advanced dental caries in children, revealing novel taxa and co-occurrences with host molecules.</title>
        <authorList>
            <person name="Baker J.L."/>
            <person name="Morton J.T."/>
            <person name="Dinis M."/>
            <person name="Alvarez R."/>
            <person name="Tran N.C."/>
            <person name="Knight R."/>
            <person name="Edlund A."/>
        </authorList>
    </citation>
    <scope>NUCLEOTIDE SEQUENCE</scope>
    <source>
        <strain evidence="2">JCVI_23_bin.16</strain>
    </source>
</reference>
<dbReference type="PANTHER" id="PTHR47738:SF3">
    <property type="entry name" value="PHOSPHOTRANSFERASE SYSTEM MANNITOL_FRUCTOSE-SPECIFIC IIA DOMAIN CONTAINING PROTEIN"/>
    <property type="match status" value="1"/>
</dbReference>
<protein>
    <submittedName>
        <fullName evidence="2">PTS sugar transporter subunit IIA</fullName>
    </submittedName>
</protein>